<name>A0AAD5NN51_ACENE</name>
<feature type="region of interest" description="Disordered" evidence="5">
    <location>
        <begin position="113"/>
        <end position="199"/>
    </location>
</feature>
<keyword evidence="3" id="KW-0862">Zinc</keyword>
<keyword evidence="2 4" id="KW-0863">Zinc-finger</keyword>
<protein>
    <recommendedName>
        <fullName evidence="7">FYVE-type domain-containing protein</fullName>
    </recommendedName>
</protein>
<feature type="compositionally biased region" description="Polar residues" evidence="5">
    <location>
        <begin position="150"/>
        <end position="169"/>
    </location>
</feature>
<evidence type="ECO:0000259" key="7">
    <source>
        <dbReference type="PROSITE" id="PS50178"/>
    </source>
</evidence>
<gene>
    <name evidence="8" type="ORF">LWI28_010555</name>
</gene>
<dbReference type="EMBL" id="JAJSOW010000104">
    <property type="protein sequence ID" value="KAI9169308.1"/>
    <property type="molecule type" value="Genomic_DNA"/>
</dbReference>
<feature type="compositionally biased region" description="Basic and acidic residues" evidence="5">
    <location>
        <begin position="140"/>
        <end position="149"/>
    </location>
</feature>
<dbReference type="InterPro" id="IPR017455">
    <property type="entry name" value="Znf_FYVE-rel"/>
</dbReference>
<dbReference type="GO" id="GO:0010008">
    <property type="term" value="C:endosome membrane"/>
    <property type="evidence" value="ECO:0007669"/>
    <property type="project" value="TreeGrafter"/>
</dbReference>
<keyword evidence="6" id="KW-0812">Transmembrane</keyword>
<evidence type="ECO:0000256" key="1">
    <source>
        <dbReference type="ARBA" id="ARBA00022723"/>
    </source>
</evidence>
<keyword evidence="1" id="KW-0479">Metal-binding</keyword>
<reference evidence="8" key="1">
    <citation type="journal article" date="2022" name="Plant J.">
        <title>Strategies of tolerance reflected in two North American maple genomes.</title>
        <authorList>
            <person name="McEvoy S.L."/>
            <person name="Sezen U.U."/>
            <person name="Trouern-Trend A."/>
            <person name="McMahon S.M."/>
            <person name="Schaberg P.G."/>
            <person name="Yang J."/>
            <person name="Wegrzyn J.L."/>
            <person name="Swenson N.G."/>
        </authorList>
    </citation>
    <scope>NUCLEOTIDE SEQUENCE</scope>
    <source>
        <strain evidence="8">91603</strain>
    </source>
</reference>
<feature type="transmembrane region" description="Helical" evidence="6">
    <location>
        <begin position="333"/>
        <end position="354"/>
    </location>
</feature>
<keyword evidence="6" id="KW-1133">Transmembrane helix</keyword>
<evidence type="ECO:0000313" key="8">
    <source>
        <dbReference type="EMBL" id="KAI9169308.1"/>
    </source>
</evidence>
<dbReference type="AlphaFoldDB" id="A0AAD5NN51"/>
<evidence type="ECO:0000256" key="3">
    <source>
        <dbReference type="ARBA" id="ARBA00022833"/>
    </source>
</evidence>
<feature type="domain" description="FYVE-type" evidence="7">
    <location>
        <begin position="44"/>
        <end position="94"/>
    </location>
</feature>
<keyword evidence="9" id="KW-1185">Reference proteome</keyword>
<evidence type="ECO:0000256" key="2">
    <source>
        <dbReference type="ARBA" id="ARBA00022771"/>
    </source>
</evidence>
<comment type="caution">
    <text evidence="8">The sequence shown here is derived from an EMBL/GenBank/DDBJ whole genome shotgun (WGS) entry which is preliminary data.</text>
</comment>
<evidence type="ECO:0000256" key="6">
    <source>
        <dbReference type="SAM" id="Phobius"/>
    </source>
</evidence>
<feature type="compositionally biased region" description="Basic and acidic residues" evidence="5">
    <location>
        <begin position="270"/>
        <end position="279"/>
    </location>
</feature>
<dbReference type="PANTHER" id="PTHR45748">
    <property type="entry name" value="1-PHOSPHATIDYLINOSITOL 3-PHOSPHATE 5-KINASE-RELATED"/>
    <property type="match status" value="1"/>
</dbReference>
<evidence type="ECO:0000256" key="5">
    <source>
        <dbReference type="SAM" id="MobiDB-lite"/>
    </source>
</evidence>
<feature type="region of interest" description="Disordered" evidence="5">
    <location>
        <begin position="270"/>
        <end position="291"/>
    </location>
</feature>
<dbReference type="GO" id="GO:0008270">
    <property type="term" value="F:zinc ion binding"/>
    <property type="evidence" value="ECO:0007669"/>
    <property type="project" value="UniProtKB-KW"/>
</dbReference>
<dbReference type="GO" id="GO:0000285">
    <property type="term" value="F:1-phosphatidylinositol-3-phosphate 5-kinase activity"/>
    <property type="evidence" value="ECO:0007669"/>
    <property type="project" value="TreeGrafter"/>
</dbReference>
<sequence>MGIPDSSLLDLIEKVRSWISWRASDLSCLPGEFEMPQNGCKICCCECAAKFSESCNVYHCQSCGRWLCWKCCNDQRSSGVVVSSRESIKSCRFCDGIISARHGCGRKYCEKVHPSVSPRESPEPPSPSSSTKGESGQSDRLAHYLESRDCGNSPQAVTSRSKSMTSFSAHPSPISVCRSLSRSDEEEQEEPGKHIFNPYGEYYHDISDIDSSSVSARHEFYTSVESSPSDSPSRNNFTPYRVGHFVQRGQEGSPLAQNDCPLDREGMAVLKRPESRNEDPENTDSDDQSTFRDQYVNSHKPLDFEIMVLSGFPHRLMMKMLRRRVIFSPTMMMMMRLGTQVQCSHLVVAFLVCFQQRRSRMRVVRNLLELWFRGILGLLSRSYYVERVSEWGKRTVMRTGLT</sequence>
<accession>A0AAD5NN51</accession>
<dbReference type="PANTHER" id="PTHR45748:SF14">
    <property type="entry name" value="1-PHOSPHATIDYLINOSITOL-3-PHOSPHATE 5-KINASE FAB1C-RELATED"/>
    <property type="match status" value="1"/>
</dbReference>
<organism evidence="8 9">
    <name type="scientific">Acer negundo</name>
    <name type="common">Box elder</name>
    <dbReference type="NCBI Taxonomy" id="4023"/>
    <lineage>
        <taxon>Eukaryota</taxon>
        <taxon>Viridiplantae</taxon>
        <taxon>Streptophyta</taxon>
        <taxon>Embryophyta</taxon>
        <taxon>Tracheophyta</taxon>
        <taxon>Spermatophyta</taxon>
        <taxon>Magnoliopsida</taxon>
        <taxon>eudicotyledons</taxon>
        <taxon>Gunneridae</taxon>
        <taxon>Pentapetalae</taxon>
        <taxon>rosids</taxon>
        <taxon>malvids</taxon>
        <taxon>Sapindales</taxon>
        <taxon>Sapindaceae</taxon>
        <taxon>Hippocastanoideae</taxon>
        <taxon>Acereae</taxon>
        <taxon>Acer</taxon>
    </lineage>
</organism>
<evidence type="ECO:0000313" key="9">
    <source>
        <dbReference type="Proteomes" id="UP001064489"/>
    </source>
</evidence>
<proteinExistence type="predicted"/>
<dbReference type="PROSITE" id="PS50178">
    <property type="entry name" value="ZF_FYVE"/>
    <property type="match status" value="1"/>
</dbReference>
<dbReference type="GO" id="GO:0046854">
    <property type="term" value="P:phosphatidylinositol phosphate biosynthetic process"/>
    <property type="evidence" value="ECO:0007669"/>
    <property type="project" value="TreeGrafter"/>
</dbReference>
<reference evidence="8" key="2">
    <citation type="submission" date="2023-02" db="EMBL/GenBank/DDBJ databases">
        <authorList>
            <person name="Swenson N.G."/>
            <person name="Wegrzyn J.L."/>
            <person name="Mcevoy S.L."/>
        </authorList>
    </citation>
    <scope>NUCLEOTIDE SEQUENCE</scope>
    <source>
        <strain evidence="8">91603</strain>
        <tissue evidence="8">Leaf</tissue>
    </source>
</reference>
<dbReference type="Proteomes" id="UP001064489">
    <property type="component" value="Chromosome 7"/>
</dbReference>
<keyword evidence="6" id="KW-0472">Membrane</keyword>
<evidence type="ECO:0000256" key="4">
    <source>
        <dbReference type="PROSITE-ProRule" id="PRU00091"/>
    </source>
</evidence>